<dbReference type="EMBL" id="JAYDYW010000011">
    <property type="protein sequence ID" value="MEE1675104.1"/>
    <property type="molecule type" value="Genomic_DNA"/>
</dbReference>
<evidence type="ECO:0008006" key="4">
    <source>
        <dbReference type="Google" id="ProtNLM"/>
    </source>
</evidence>
<keyword evidence="3" id="KW-1185">Reference proteome</keyword>
<reference evidence="2 3" key="2">
    <citation type="submission" date="2023-12" db="EMBL/GenBank/DDBJ databases">
        <authorList>
            <consortium name="Cladostephus spongiosus"/>
            <person name="Lorente B."/>
            <person name="Cabral C."/>
            <person name="Frias J."/>
            <person name="Faria J."/>
            <person name="Toubarro D."/>
        </authorList>
    </citation>
    <scope>NUCLEOTIDE SEQUENCE [LARGE SCALE GENOMIC DNA]</scope>
    <source>
        <strain evidence="2 3">ZMCS4</strain>
    </source>
</reference>
<dbReference type="Proteomes" id="UP001310248">
    <property type="component" value="Unassembled WGS sequence"/>
</dbReference>
<dbReference type="SUPFAM" id="SSF56925">
    <property type="entry name" value="OMPA-like"/>
    <property type="match status" value="1"/>
</dbReference>
<dbReference type="Gene3D" id="2.40.160.20">
    <property type="match status" value="1"/>
</dbReference>
<proteinExistence type="predicted"/>
<feature type="chain" id="PRO_5045844834" description="Outer membrane protein beta-barrel domain-containing protein" evidence="1">
    <location>
        <begin position="20"/>
        <end position="197"/>
    </location>
</feature>
<evidence type="ECO:0000313" key="2">
    <source>
        <dbReference type="EMBL" id="MEE1675104.1"/>
    </source>
</evidence>
<evidence type="ECO:0000256" key="1">
    <source>
        <dbReference type="SAM" id="SignalP"/>
    </source>
</evidence>
<sequence>MLRKIGLLLTCCISLPALADISIGAGYTFGGEMTDLDTEQTYSVRSAPSYMAAFDFATSRGENRKRETYENYVGALVSWQNTEMDDTATTDVDVVYAHLTASRRWQYENFETFASGGAGVTHFAASPGSDTQRFSISLGGGYFYHLTENLDLKLEGRLYGTFVNEGTKIECGPGCQVTFVGSYWSQLGLNLGLNYRF</sequence>
<name>A0ABU7G6Q9_9ALTE</name>
<accession>A0ABU7G6Q9</accession>
<reference evidence="3" key="1">
    <citation type="submission" date="2023-07" db="EMBL/GenBank/DDBJ databases">
        <title>Draft genome sequence of Agarivorans aestuarii strain ZMCS4, a CAZymes producing bacteria isolated from the marine brown algae Clodostephus spongiosus.</title>
        <authorList>
            <person name="Lorente B."/>
            <person name="Cabral C."/>
            <person name="Frias J."/>
            <person name="Faria J."/>
            <person name="Toubarro D."/>
        </authorList>
    </citation>
    <scope>NUCLEOTIDE SEQUENCE [LARGE SCALE GENOMIC DNA]</scope>
    <source>
        <strain evidence="3">ZMCS4</strain>
    </source>
</reference>
<dbReference type="InterPro" id="IPR011250">
    <property type="entry name" value="OMP/PagP_B-barrel"/>
</dbReference>
<gene>
    <name evidence="2" type="ORF">SNR37_000426</name>
</gene>
<feature type="signal peptide" evidence="1">
    <location>
        <begin position="1"/>
        <end position="19"/>
    </location>
</feature>
<protein>
    <recommendedName>
        <fullName evidence="4">Outer membrane protein beta-barrel domain-containing protein</fullName>
    </recommendedName>
</protein>
<comment type="caution">
    <text evidence="2">The sequence shown here is derived from an EMBL/GenBank/DDBJ whole genome shotgun (WGS) entry which is preliminary data.</text>
</comment>
<organism evidence="2 3">
    <name type="scientific">Agarivorans aestuarii</name>
    <dbReference type="NCBI Taxonomy" id="1563703"/>
    <lineage>
        <taxon>Bacteria</taxon>
        <taxon>Pseudomonadati</taxon>
        <taxon>Pseudomonadota</taxon>
        <taxon>Gammaproteobacteria</taxon>
        <taxon>Alteromonadales</taxon>
        <taxon>Alteromonadaceae</taxon>
        <taxon>Agarivorans</taxon>
    </lineage>
</organism>
<dbReference type="RefSeq" id="WP_163133921.1">
    <property type="nucleotide sequence ID" value="NZ_JAYDYW010000011.1"/>
</dbReference>
<keyword evidence="1" id="KW-0732">Signal</keyword>
<evidence type="ECO:0000313" key="3">
    <source>
        <dbReference type="Proteomes" id="UP001310248"/>
    </source>
</evidence>